<dbReference type="Pfam" id="PF04321">
    <property type="entry name" value="RmlD_sub_bind"/>
    <property type="match status" value="1"/>
</dbReference>
<dbReference type="AlphaFoldDB" id="X1LZJ0"/>
<feature type="domain" description="RmlD-like substrate binding" evidence="1">
    <location>
        <begin position="7"/>
        <end position="243"/>
    </location>
</feature>
<dbReference type="NCBIfam" id="TIGR01214">
    <property type="entry name" value="rmlD"/>
    <property type="match status" value="1"/>
</dbReference>
<name>X1LZJ0_9ZZZZ</name>
<dbReference type="InterPro" id="IPR005913">
    <property type="entry name" value="dTDP_dehydrorham_reduct"/>
</dbReference>
<comment type="caution">
    <text evidence="2">The sequence shown here is derived from an EMBL/GenBank/DDBJ whole genome shotgun (WGS) entry which is preliminary data.</text>
</comment>
<dbReference type="SUPFAM" id="SSF51735">
    <property type="entry name" value="NAD(P)-binding Rossmann-fold domains"/>
    <property type="match status" value="1"/>
</dbReference>
<feature type="non-terminal residue" evidence="2">
    <location>
        <position position="243"/>
    </location>
</feature>
<dbReference type="PANTHER" id="PTHR10491">
    <property type="entry name" value="DTDP-4-DEHYDRORHAMNOSE REDUCTASE"/>
    <property type="match status" value="1"/>
</dbReference>
<organism evidence="2">
    <name type="scientific">marine sediment metagenome</name>
    <dbReference type="NCBI Taxonomy" id="412755"/>
    <lineage>
        <taxon>unclassified sequences</taxon>
        <taxon>metagenomes</taxon>
        <taxon>ecological metagenomes</taxon>
    </lineage>
</organism>
<protein>
    <recommendedName>
        <fullName evidence="1">RmlD-like substrate binding domain-containing protein</fullName>
    </recommendedName>
</protein>
<evidence type="ECO:0000313" key="2">
    <source>
        <dbReference type="EMBL" id="GAI24478.1"/>
    </source>
</evidence>
<evidence type="ECO:0000259" key="1">
    <source>
        <dbReference type="Pfam" id="PF04321"/>
    </source>
</evidence>
<accession>X1LZJ0</accession>
<sequence length="243" mass="26664">MVTNDTRIAILGGRGMLGTDLTKICRQEGFDVTVFDLPEFDITNSQQLKEALSNTKTIVNCAAYTNVDGAESEAELAYQVNAEAVGRLGVLVKEANAWLLHVSTDFVFDGRSDRPYVETDPPNPINEYGKTKLTGEQLLGQSGCHHCIIRIEWTYGAAGNNFVTKLIKRATTDKALKVVDDQIGSPTATTEVAKVICELLRIKPAGVFHFASAGYVSRYEMAKFIFDNLSIDVTLLPCKTSDY</sequence>
<reference evidence="2" key="1">
    <citation type="journal article" date="2014" name="Front. Microbiol.">
        <title>High frequency of phylogenetically diverse reductive dehalogenase-homologous genes in deep subseafloor sedimentary metagenomes.</title>
        <authorList>
            <person name="Kawai M."/>
            <person name="Futagami T."/>
            <person name="Toyoda A."/>
            <person name="Takaki Y."/>
            <person name="Nishi S."/>
            <person name="Hori S."/>
            <person name="Arai W."/>
            <person name="Tsubouchi T."/>
            <person name="Morono Y."/>
            <person name="Uchiyama I."/>
            <person name="Ito T."/>
            <person name="Fujiyama A."/>
            <person name="Inagaki F."/>
            <person name="Takami H."/>
        </authorList>
    </citation>
    <scope>NUCLEOTIDE SEQUENCE</scope>
    <source>
        <strain evidence="2">Expedition CK06-06</strain>
    </source>
</reference>
<dbReference type="EMBL" id="BARV01014892">
    <property type="protein sequence ID" value="GAI24478.1"/>
    <property type="molecule type" value="Genomic_DNA"/>
</dbReference>
<dbReference type="PANTHER" id="PTHR10491:SF4">
    <property type="entry name" value="METHIONINE ADENOSYLTRANSFERASE 2 SUBUNIT BETA"/>
    <property type="match status" value="1"/>
</dbReference>
<dbReference type="InterPro" id="IPR029903">
    <property type="entry name" value="RmlD-like-bd"/>
</dbReference>
<dbReference type="CDD" id="cd05254">
    <property type="entry name" value="dTDP_HR_like_SDR_e"/>
    <property type="match status" value="1"/>
</dbReference>
<proteinExistence type="predicted"/>
<gene>
    <name evidence="2" type="ORF">S06H3_25840</name>
</gene>
<dbReference type="Gene3D" id="3.40.50.720">
    <property type="entry name" value="NAD(P)-binding Rossmann-like Domain"/>
    <property type="match status" value="1"/>
</dbReference>
<dbReference type="Gene3D" id="3.90.25.10">
    <property type="entry name" value="UDP-galactose 4-epimerase, domain 1"/>
    <property type="match status" value="1"/>
</dbReference>
<dbReference type="InterPro" id="IPR036291">
    <property type="entry name" value="NAD(P)-bd_dom_sf"/>
</dbReference>